<sequence>MVLYKGWDRGAVLLRVSAQQARCLGAADNQSARAAVPAFVYDRLEFTVRITHVEEYFELLTLLDIFEGEFSDKRNNN</sequence>
<gene>
    <name evidence="1" type="primary">Acey_s0545.g3247</name>
    <name evidence="1" type="ORF">Y032_0545g3247</name>
</gene>
<evidence type="ECO:0000313" key="1">
    <source>
        <dbReference type="EMBL" id="EYC42064.1"/>
    </source>
</evidence>
<accession>A0A016WQK8</accession>
<proteinExistence type="predicted"/>
<dbReference type="EMBL" id="JARK01000145">
    <property type="protein sequence ID" value="EYC42064.1"/>
    <property type="molecule type" value="Genomic_DNA"/>
</dbReference>
<reference evidence="2" key="1">
    <citation type="journal article" date="2015" name="Nat. Genet.">
        <title>The genome and transcriptome of the zoonotic hookworm Ancylostoma ceylanicum identify infection-specific gene families.</title>
        <authorList>
            <person name="Schwarz E.M."/>
            <person name="Hu Y."/>
            <person name="Antoshechkin I."/>
            <person name="Miller M.M."/>
            <person name="Sternberg P.W."/>
            <person name="Aroian R.V."/>
        </authorList>
    </citation>
    <scope>NUCLEOTIDE SEQUENCE</scope>
    <source>
        <strain evidence="2">HY135</strain>
    </source>
</reference>
<dbReference type="AlphaFoldDB" id="A0A016WQK8"/>
<evidence type="ECO:0000313" key="2">
    <source>
        <dbReference type="Proteomes" id="UP000024635"/>
    </source>
</evidence>
<name>A0A016WQK8_9BILA</name>
<dbReference type="OrthoDB" id="5783963at2759"/>
<comment type="caution">
    <text evidence="1">The sequence shown here is derived from an EMBL/GenBank/DDBJ whole genome shotgun (WGS) entry which is preliminary data.</text>
</comment>
<keyword evidence="2" id="KW-1185">Reference proteome</keyword>
<protein>
    <submittedName>
        <fullName evidence="1">Uncharacterized protein</fullName>
    </submittedName>
</protein>
<organism evidence="1 2">
    <name type="scientific">Ancylostoma ceylanicum</name>
    <dbReference type="NCBI Taxonomy" id="53326"/>
    <lineage>
        <taxon>Eukaryota</taxon>
        <taxon>Metazoa</taxon>
        <taxon>Ecdysozoa</taxon>
        <taxon>Nematoda</taxon>
        <taxon>Chromadorea</taxon>
        <taxon>Rhabditida</taxon>
        <taxon>Rhabditina</taxon>
        <taxon>Rhabditomorpha</taxon>
        <taxon>Strongyloidea</taxon>
        <taxon>Ancylostomatidae</taxon>
        <taxon>Ancylostomatinae</taxon>
        <taxon>Ancylostoma</taxon>
    </lineage>
</organism>
<dbReference type="Proteomes" id="UP000024635">
    <property type="component" value="Unassembled WGS sequence"/>
</dbReference>